<dbReference type="InterPro" id="IPR057596">
    <property type="entry name" value="RDRP_core"/>
</dbReference>
<gene>
    <name evidence="14" type="ORF">AMTR_s00056p00110240</name>
</gene>
<feature type="domain" description="RDRP3-5 N-terminal" evidence="11">
    <location>
        <begin position="24"/>
        <end position="85"/>
    </location>
</feature>
<name>U5D169_AMBTC</name>
<dbReference type="STRING" id="13333.U5D169"/>
<comment type="function">
    <text evidence="8 9">Probably involved in the RNA silencing pathway and required for the generation of small interfering RNAs (siRNAs).</text>
</comment>
<keyword evidence="4 9" id="KW-0548">Nucleotidyltransferase</keyword>
<dbReference type="Pfam" id="PF05183">
    <property type="entry name" value="RdRP"/>
    <property type="match status" value="1"/>
</dbReference>
<dbReference type="PANTHER" id="PTHR23079:SF55">
    <property type="entry name" value="RNA-DIRECTED RNA POLYMERASE"/>
    <property type="match status" value="1"/>
</dbReference>
<evidence type="ECO:0000256" key="1">
    <source>
        <dbReference type="ARBA" id="ARBA00005762"/>
    </source>
</evidence>
<dbReference type="HOGENOM" id="CLU_008367_0_1_1"/>
<evidence type="ECO:0000259" key="11">
    <source>
        <dbReference type="Pfam" id="PF26249"/>
    </source>
</evidence>
<evidence type="ECO:0000256" key="8">
    <source>
        <dbReference type="ARBA" id="ARBA00093763"/>
    </source>
</evidence>
<dbReference type="EC" id="2.7.7.48" evidence="9"/>
<keyword evidence="15" id="KW-1185">Reference proteome</keyword>
<comment type="similarity">
    <text evidence="1 9">Belongs to the RdRP family.</text>
</comment>
<dbReference type="GO" id="GO:0003968">
    <property type="term" value="F:RNA-directed RNA polymerase activity"/>
    <property type="evidence" value="ECO:0000318"/>
    <property type="project" value="GO_Central"/>
</dbReference>
<evidence type="ECO:0000256" key="2">
    <source>
        <dbReference type="ARBA" id="ARBA00022484"/>
    </source>
</evidence>
<evidence type="ECO:0000256" key="4">
    <source>
        <dbReference type="ARBA" id="ARBA00022695"/>
    </source>
</evidence>
<comment type="catalytic activity">
    <reaction evidence="7 9">
        <text>RNA(n) + a ribonucleoside 5'-triphosphate = RNA(n+1) + diphosphate</text>
        <dbReference type="Rhea" id="RHEA:21248"/>
        <dbReference type="Rhea" id="RHEA-COMP:14527"/>
        <dbReference type="Rhea" id="RHEA-COMP:17342"/>
        <dbReference type="ChEBI" id="CHEBI:33019"/>
        <dbReference type="ChEBI" id="CHEBI:61557"/>
        <dbReference type="ChEBI" id="CHEBI:140395"/>
        <dbReference type="EC" id="2.7.7.48"/>
    </reaction>
</comment>
<dbReference type="AlphaFoldDB" id="U5D169"/>
<keyword evidence="5 9" id="KW-0694">RNA-binding</keyword>
<dbReference type="GO" id="GO:0031380">
    <property type="term" value="C:nuclear RNA-directed RNA polymerase complex"/>
    <property type="evidence" value="ECO:0000318"/>
    <property type="project" value="GO_Central"/>
</dbReference>
<evidence type="ECO:0000256" key="7">
    <source>
        <dbReference type="ARBA" id="ARBA00048744"/>
    </source>
</evidence>
<evidence type="ECO:0000256" key="9">
    <source>
        <dbReference type="RuleBase" id="RU363098"/>
    </source>
</evidence>
<keyword evidence="3 9" id="KW-0808">Transferase</keyword>
<dbReference type="InterPro" id="IPR058697">
    <property type="entry name" value="RDRP3-5_N"/>
</dbReference>
<evidence type="ECO:0000313" key="15">
    <source>
        <dbReference type="Proteomes" id="UP000017836"/>
    </source>
</evidence>
<dbReference type="Pfam" id="PF26252">
    <property type="entry name" value="RdRP_helical"/>
    <property type="match status" value="1"/>
</dbReference>
<dbReference type="GO" id="GO:0030422">
    <property type="term" value="P:siRNA processing"/>
    <property type="evidence" value="ECO:0000318"/>
    <property type="project" value="GO_Central"/>
</dbReference>
<dbReference type="Proteomes" id="UP000017836">
    <property type="component" value="Unassembled WGS sequence"/>
</dbReference>
<dbReference type="EMBL" id="KI392510">
    <property type="protein sequence ID" value="ERN15132.1"/>
    <property type="molecule type" value="Genomic_DNA"/>
</dbReference>
<evidence type="ECO:0000259" key="13">
    <source>
        <dbReference type="Pfam" id="PF26253"/>
    </source>
</evidence>
<evidence type="ECO:0000259" key="10">
    <source>
        <dbReference type="Pfam" id="PF05183"/>
    </source>
</evidence>
<organism evidence="14 15">
    <name type="scientific">Amborella trichopoda</name>
    <dbReference type="NCBI Taxonomy" id="13333"/>
    <lineage>
        <taxon>Eukaryota</taxon>
        <taxon>Viridiplantae</taxon>
        <taxon>Streptophyta</taxon>
        <taxon>Embryophyta</taxon>
        <taxon>Tracheophyta</taxon>
        <taxon>Spermatophyta</taxon>
        <taxon>Magnoliopsida</taxon>
        <taxon>Amborellales</taxon>
        <taxon>Amborellaceae</taxon>
        <taxon>Amborella</taxon>
    </lineage>
</organism>
<accession>U5D169</accession>
<protein>
    <recommendedName>
        <fullName evidence="9">RNA-dependent RNA polymerase</fullName>
        <ecNumber evidence="9">2.7.7.48</ecNumber>
    </recommendedName>
</protein>
<evidence type="ECO:0000256" key="6">
    <source>
        <dbReference type="ARBA" id="ARBA00023158"/>
    </source>
</evidence>
<evidence type="ECO:0000313" key="14">
    <source>
        <dbReference type="EMBL" id="ERN15132.1"/>
    </source>
</evidence>
<dbReference type="OMA" id="MFPHYME"/>
<dbReference type="Pfam" id="PF26249">
    <property type="entry name" value="4HB_RdRP3_N"/>
    <property type="match status" value="1"/>
</dbReference>
<proteinExistence type="inferred from homology"/>
<evidence type="ECO:0000259" key="12">
    <source>
        <dbReference type="Pfam" id="PF26252"/>
    </source>
</evidence>
<dbReference type="InterPro" id="IPR058751">
    <property type="entry name" value="RDRP_helical"/>
</dbReference>
<dbReference type="GO" id="GO:0003723">
    <property type="term" value="F:RNA binding"/>
    <property type="evidence" value="ECO:0007669"/>
    <property type="project" value="UniProtKB-KW"/>
</dbReference>
<feature type="domain" description="RDRP core" evidence="10">
    <location>
        <begin position="213"/>
        <end position="844"/>
    </location>
</feature>
<evidence type="ECO:0000256" key="5">
    <source>
        <dbReference type="ARBA" id="ARBA00022884"/>
    </source>
</evidence>
<keyword evidence="6 9" id="KW-0943">RNA-mediated gene silencing</keyword>
<dbReference type="eggNOG" id="KOG0988">
    <property type="taxonomic scope" value="Eukaryota"/>
</dbReference>
<evidence type="ECO:0000256" key="3">
    <source>
        <dbReference type="ARBA" id="ARBA00022679"/>
    </source>
</evidence>
<dbReference type="Pfam" id="PF26253">
    <property type="entry name" value="RdRP_head"/>
    <property type="match status" value="1"/>
</dbReference>
<dbReference type="InterPro" id="IPR007855">
    <property type="entry name" value="RDRP"/>
</dbReference>
<sequence>MWPDGQISLSRVAIMDYGYPPVLLPHAVEAKLGQICRYQSVQPASMRAREMLASIGESSAMNLLNWISTQKIRDFSAFIIYMVKNMNRPPDVLSSTDDVCECAPNLEPSSLMNDFRCNTYGSNEFQFRKALGELEFRKAFLILNYIGKQRIDDVLSIEKIRTWKDLSMQCFEYEVWRTVGERYASQTDRRNLDWDSGKAENYQCHVDPVGNFSFKGPFLESTQTHLRRVLGDDKVLTVKFAEEMVDERRGEFNLSRSKNIFRRIAKDGILVGLRRYHFFVFKDGGKEEKRKNANTTGVKCYFVCMKSDAESDMHTPYILSNKTIQEARSMFMDVHTVPNLAKYMARFSLILSKTIKLEVDLGSVNIERINDKPCLDNHNEIVYDQNGQCLIHTDGTGFISEDLMSKFSKNIFKERYLKQKKVETCLNGMELNAKSVLDEEIKYVSGDLHLLIQFRLFYDGCAVKGTVLVNKLLPPNTIQVRPSMVKVERDTDFSRLPSFNSFEMVGTSNRPRGAALSRYLITLLSHGGVPKSCFMFLIQAALDDVQNVRYSKKLALTAAVKYQEISDNLLVARMIFCGLPLEEPYLQHRLSILMKEERKGLKEGKVLLPNSYYLMGTADPTGKLKGNEVCIILDHGQISGKVLVYRHPGLHFGDIHVFTATYIEDLVEIVGNAKFAIFFSTQGPRSAADEIANGDFDGDMYWISTNPELLHYFKAGPPWERSSSEKPPPQRKPIEYSPDELETELFDLFLESRFHPSIAKCAAADSWLVYMDRLLTLGDECAEEKGCLHQKMLKLADLYYEAVDAPKSGKKVEVPKDLKPERYPHFMERTYQYTSTSILGQIYDLVASAQMDVPCEDIELLPCFLEEVEPSGMEKWKGLYAQYRDEMNKALSSTDQKKSNADEVIQNYKKILYGAQEYEERTRPREEIFREACEIYAISYFYAKEKSDIAKCGFAWKVAGCALCELHALKQKKNSITCLSSVLQELLK</sequence>
<dbReference type="InterPro" id="IPR058752">
    <property type="entry name" value="RDRP_C_head"/>
</dbReference>
<dbReference type="PANTHER" id="PTHR23079">
    <property type="entry name" value="RNA-DEPENDENT RNA POLYMERASE"/>
    <property type="match status" value="1"/>
</dbReference>
<keyword evidence="2 9" id="KW-0696">RNA-directed RNA polymerase</keyword>
<reference evidence="15" key="1">
    <citation type="journal article" date="2013" name="Science">
        <title>The Amborella genome and the evolution of flowering plants.</title>
        <authorList>
            <consortium name="Amborella Genome Project"/>
        </authorList>
    </citation>
    <scope>NUCLEOTIDE SEQUENCE [LARGE SCALE GENOMIC DNA]</scope>
</reference>
<feature type="domain" description="RDRP helical" evidence="12">
    <location>
        <begin position="130"/>
        <end position="194"/>
    </location>
</feature>
<dbReference type="Gramene" id="ERN15132">
    <property type="protein sequence ID" value="ERN15132"/>
    <property type="gene ID" value="AMTR_s00056p00110240"/>
</dbReference>
<feature type="domain" description="RDRP C-terminal head" evidence="13">
    <location>
        <begin position="882"/>
        <end position="980"/>
    </location>
</feature>